<dbReference type="EMBL" id="QFWV02000009">
    <property type="protein sequence ID" value="RKF05371.1"/>
    <property type="molecule type" value="Genomic_DNA"/>
</dbReference>
<dbReference type="Proteomes" id="UP000246132">
    <property type="component" value="Unassembled WGS sequence"/>
</dbReference>
<reference evidence="1 2" key="1">
    <citation type="journal article" date="2018" name="Int. J. Syst. Bacteriol.">
        <title>Oceaniradius stylonemae gen. nov., sp. nov., isolated from a red alga, Stylonema cornu-cervi.</title>
        <authorList>
            <person name="Jeong S."/>
        </authorList>
    </citation>
    <scope>NUCLEOTIDE SEQUENCE [LARGE SCALE GENOMIC DNA]</scope>
    <source>
        <strain evidence="1 2">StC1</strain>
    </source>
</reference>
<protein>
    <submittedName>
        <fullName evidence="1">Uncharacterized protein</fullName>
    </submittedName>
</protein>
<dbReference type="AlphaFoldDB" id="A0A3A8AI28"/>
<keyword evidence="2" id="KW-1185">Reference proteome</keyword>
<gene>
    <name evidence="1" type="ORF">DEM25_016335</name>
</gene>
<evidence type="ECO:0000313" key="1">
    <source>
        <dbReference type="EMBL" id="RKF05371.1"/>
    </source>
</evidence>
<comment type="caution">
    <text evidence="1">The sequence shown here is derived from an EMBL/GenBank/DDBJ whole genome shotgun (WGS) entry which is preliminary data.</text>
</comment>
<organism evidence="1 2">
    <name type="scientific">Oceaniradius stylonematis</name>
    <dbReference type="NCBI Taxonomy" id="2184161"/>
    <lineage>
        <taxon>Bacteria</taxon>
        <taxon>Pseudomonadati</taxon>
        <taxon>Pseudomonadota</taxon>
        <taxon>Alphaproteobacteria</taxon>
        <taxon>Hyphomicrobiales</taxon>
        <taxon>Ahrensiaceae</taxon>
        <taxon>Oceaniradius</taxon>
    </lineage>
</organism>
<dbReference type="RefSeq" id="WP_109768458.1">
    <property type="nucleotide sequence ID" value="NZ_CP159474.1"/>
</dbReference>
<accession>A0A3A8AI28</accession>
<evidence type="ECO:0000313" key="2">
    <source>
        <dbReference type="Proteomes" id="UP000246132"/>
    </source>
</evidence>
<name>A0A3A8AI28_9HYPH</name>
<sequence length="73" mass="7808">MTTPMPSIKAARHHRSVRRRDRLEYRALVAVSFLPCLAAAALKRTGAQAPVGETVFSEALSSARAAAGYALLV</sequence>
<proteinExistence type="predicted"/>